<organism evidence="1 2">
    <name type="scientific">Candidatus Hakubella thermalkaliphila</name>
    <dbReference type="NCBI Taxonomy" id="2754717"/>
    <lineage>
        <taxon>Bacteria</taxon>
        <taxon>Bacillati</taxon>
        <taxon>Actinomycetota</taxon>
        <taxon>Actinomycetota incertae sedis</taxon>
        <taxon>Candidatus Hakubellales</taxon>
        <taxon>Candidatus Hakubellaceae</taxon>
        <taxon>Candidatus Hakubella</taxon>
    </lineage>
</organism>
<gene>
    <name evidence="1" type="ORF">HKBW3S06_00547</name>
</gene>
<comment type="caution">
    <text evidence="1">The sequence shown here is derived from an EMBL/GenBank/DDBJ whole genome shotgun (WGS) entry which is preliminary data.</text>
</comment>
<evidence type="ECO:0000313" key="2">
    <source>
        <dbReference type="Proteomes" id="UP000580051"/>
    </source>
</evidence>
<reference evidence="1 2" key="1">
    <citation type="journal article" date="2020" name="Front. Microbiol.">
        <title>Single-cell genomics of novel Actinobacteria with the Wood-Ljungdahl pathway discovered in a serpentinizing system.</title>
        <authorList>
            <person name="Merino N."/>
            <person name="Kawai M."/>
            <person name="Boyd E.S."/>
            <person name="Colman D.R."/>
            <person name="McGlynn S.E."/>
            <person name="Nealson K.H."/>
            <person name="Kurokawa K."/>
            <person name="Hongoh Y."/>
        </authorList>
    </citation>
    <scope>NUCLEOTIDE SEQUENCE [LARGE SCALE GENOMIC DNA]</scope>
    <source>
        <strain evidence="1 2">S06</strain>
    </source>
</reference>
<dbReference type="EMBL" id="BLRV01000034">
    <property type="protein sequence ID" value="GFP21321.1"/>
    <property type="molecule type" value="Genomic_DNA"/>
</dbReference>
<proteinExistence type="predicted"/>
<sequence length="103" mass="10811">ERGADASIRVIASGSCGYGQEGLEIADRGKAVGMSVGPGEPPILLQICSSAPLSQHQITLQNRGILGGNPNPISKAVVNIRPLIRIDPAEPGINSKRFSDRRV</sequence>
<evidence type="ECO:0000313" key="1">
    <source>
        <dbReference type="EMBL" id="GFP21321.1"/>
    </source>
</evidence>
<accession>A0A6V8NPX2</accession>
<dbReference type="AlphaFoldDB" id="A0A6V8NPX2"/>
<feature type="non-terminal residue" evidence="1">
    <location>
        <position position="1"/>
    </location>
</feature>
<dbReference type="Proteomes" id="UP000580051">
    <property type="component" value="Unassembled WGS sequence"/>
</dbReference>
<protein>
    <submittedName>
        <fullName evidence="1">Uncharacterized protein</fullName>
    </submittedName>
</protein>
<name>A0A6V8NPX2_9ACTN</name>